<dbReference type="SUPFAM" id="SSF55387">
    <property type="entry name" value="Frataxin/Nqo15-like"/>
    <property type="match status" value="1"/>
</dbReference>
<proteinExistence type="inferred from homology"/>
<dbReference type="GO" id="GO:0008199">
    <property type="term" value="F:ferric iron binding"/>
    <property type="evidence" value="ECO:0007669"/>
    <property type="project" value="InterPro"/>
</dbReference>
<keyword evidence="2" id="KW-0410">Iron transport</keyword>
<dbReference type="Proteomes" id="UP000789570">
    <property type="component" value="Unassembled WGS sequence"/>
</dbReference>
<sequence>EEFSERKRLFRKEKIGWNLLVEKINTFFERQDTRGYKFDIASKGNIFIVEMENAEHAFVVKRLDKYFEVPNGGVADNPPIDILGASAHYKPRGGGKPSASDIAIYLSLSIILKPPTPAPPQCGLRIFRAPRISSQHREIPPVDKTGRPYARIMCEVAVFQKYDGLRGWNDKRSIRNMNGQFDRYIIVHVRLWTRQVTPILGRHIAVAGQPGVYYEESGVLTLRCGPSGTYVINKQPSNKQI</sequence>
<dbReference type="InterPro" id="IPR036524">
    <property type="entry name" value="Frataxin/CyaY_sf"/>
</dbReference>
<comment type="similarity">
    <text evidence="1">Belongs to the frataxin family.</text>
</comment>
<evidence type="ECO:0000256" key="1">
    <source>
        <dbReference type="ARBA" id="ARBA00008183"/>
    </source>
</evidence>
<keyword evidence="2" id="KW-0813">Transport</keyword>
<dbReference type="InterPro" id="IPR002908">
    <property type="entry name" value="Frataxin/CyaY"/>
</dbReference>
<evidence type="ECO:0000256" key="2">
    <source>
        <dbReference type="ARBA" id="ARBA00022496"/>
    </source>
</evidence>
<keyword evidence="3" id="KW-0408">Iron</keyword>
<keyword evidence="5" id="KW-1185">Reference proteome</keyword>
<dbReference type="Gene3D" id="3.30.920.10">
    <property type="entry name" value="Frataxin/CyaY"/>
    <property type="match status" value="1"/>
</dbReference>
<organism evidence="4 5">
    <name type="scientific">Funneliformis caledonium</name>
    <dbReference type="NCBI Taxonomy" id="1117310"/>
    <lineage>
        <taxon>Eukaryota</taxon>
        <taxon>Fungi</taxon>
        <taxon>Fungi incertae sedis</taxon>
        <taxon>Mucoromycota</taxon>
        <taxon>Glomeromycotina</taxon>
        <taxon>Glomeromycetes</taxon>
        <taxon>Glomerales</taxon>
        <taxon>Glomeraceae</taxon>
        <taxon>Funneliformis</taxon>
    </lineage>
</organism>
<feature type="non-terminal residue" evidence="4">
    <location>
        <position position="1"/>
    </location>
</feature>
<dbReference type="GO" id="GO:0016226">
    <property type="term" value="P:iron-sulfur cluster assembly"/>
    <property type="evidence" value="ECO:0007669"/>
    <property type="project" value="InterPro"/>
</dbReference>
<keyword evidence="2" id="KW-0406">Ion transport</keyword>
<protein>
    <submittedName>
        <fullName evidence="4">13443_t:CDS:1</fullName>
    </submittedName>
</protein>
<dbReference type="EMBL" id="CAJVPQ010004998">
    <property type="protein sequence ID" value="CAG8662083.1"/>
    <property type="molecule type" value="Genomic_DNA"/>
</dbReference>
<dbReference type="OrthoDB" id="2429061at2759"/>
<dbReference type="GO" id="GO:0005737">
    <property type="term" value="C:cytoplasm"/>
    <property type="evidence" value="ECO:0007669"/>
    <property type="project" value="UniProtKB-ARBA"/>
</dbReference>
<evidence type="ECO:0000256" key="3">
    <source>
        <dbReference type="ARBA" id="ARBA00023004"/>
    </source>
</evidence>
<evidence type="ECO:0000313" key="4">
    <source>
        <dbReference type="EMBL" id="CAG8662083.1"/>
    </source>
</evidence>
<dbReference type="AlphaFoldDB" id="A0A9N9E275"/>
<gene>
    <name evidence="4" type="ORF">FCALED_LOCUS11592</name>
</gene>
<dbReference type="Pfam" id="PF01491">
    <property type="entry name" value="Frataxin_Cyay"/>
    <property type="match status" value="1"/>
</dbReference>
<dbReference type="GO" id="GO:0006826">
    <property type="term" value="P:iron ion transport"/>
    <property type="evidence" value="ECO:0007669"/>
    <property type="project" value="UniProtKB-KW"/>
</dbReference>
<name>A0A9N9E275_9GLOM</name>
<evidence type="ECO:0000313" key="5">
    <source>
        <dbReference type="Proteomes" id="UP000789570"/>
    </source>
</evidence>
<reference evidence="4" key="1">
    <citation type="submission" date="2021-06" db="EMBL/GenBank/DDBJ databases">
        <authorList>
            <person name="Kallberg Y."/>
            <person name="Tangrot J."/>
            <person name="Rosling A."/>
        </authorList>
    </citation>
    <scope>NUCLEOTIDE SEQUENCE</scope>
    <source>
        <strain evidence="4">UK204</strain>
    </source>
</reference>
<comment type="caution">
    <text evidence="4">The sequence shown here is derived from an EMBL/GenBank/DDBJ whole genome shotgun (WGS) entry which is preliminary data.</text>
</comment>
<accession>A0A9N9E275</accession>